<dbReference type="GO" id="GO:0051301">
    <property type="term" value="P:cell division"/>
    <property type="evidence" value="ECO:0007669"/>
    <property type="project" value="UniProtKB-KW"/>
</dbReference>
<evidence type="ECO:0000256" key="2">
    <source>
        <dbReference type="ARBA" id="ARBA00022840"/>
    </source>
</evidence>
<dbReference type="InterPro" id="IPR027417">
    <property type="entry name" value="P-loop_NTPase"/>
</dbReference>
<gene>
    <name evidence="3" type="ORF">HNQ52_001288</name>
</gene>
<evidence type="ECO:0000256" key="1">
    <source>
        <dbReference type="ARBA" id="ARBA00022741"/>
    </source>
</evidence>
<reference evidence="3 4" key="1">
    <citation type="submission" date="2020-08" db="EMBL/GenBank/DDBJ databases">
        <title>Genomic Encyclopedia of Type Strains, Phase IV (KMG-IV): sequencing the most valuable type-strain genomes for metagenomic binning, comparative biology and taxonomic classification.</title>
        <authorList>
            <person name="Goeker M."/>
        </authorList>
    </citation>
    <scope>NUCLEOTIDE SEQUENCE [LARGE SCALE GENOMIC DNA]</scope>
    <source>
        <strain evidence="3 4">DSM 24163</strain>
    </source>
</reference>
<comment type="caution">
    <text evidence="3">The sequence shown here is derived from an EMBL/GenBank/DDBJ whole genome shotgun (WGS) entry which is preliminary data.</text>
</comment>
<keyword evidence="3" id="KW-0131">Cell cycle</keyword>
<dbReference type="GO" id="GO:0005737">
    <property type="term" value="C:cytoplasm"/>
    <property type="evidence" value="ECO:0007669"/>
    <property type="project" value="TreeGrafter"/>
</dbReference>
<dbReference type="PANTHER" id="PTHR12169:SF6">
    <property type="entry name" value="AFG1-LIKE ATPASE"/>
    <property type="match status" value="1"/>
</dbReference>
<sequence length="370" mass="41463">MTPPLDSQPMRPGEAYAAGVASGRWTRDAAQLAVLAELDRIHDGLLERASAGALTRLAQRLRPPPPVRGLYLWGGVGRGKTFLVDLFFEHLALEEKRRVHFHRFMGEVHARIRALGEHADPLARIAAEYAREARVLCLDEFFVSDIGDAMLLARMLDQLFARGVTLLTTSNTPPRELYRDGLQRASFVPAIDLIERHCTVHEMRSTQDYRLRALTHAPVYHAPLGAGADAALQSIYERLTCDTAHTADTLTINARAIPVIDHAEGAVWFEFAALCEGPRSVADYIEIARHFHTVLLAHVPLFDRMNEDAAQRFVLLVDELYDRNVNLIVSAAAGPTALYGGRRLVHEFRRTESRLIEMQSEDYLARAHRP</sequence>
<organism evidence="3 4">
    <name type="scientific">Chiayiivirga flava</name>
    <dbReference type="NCBI Taxonomy" id="659595"/>
    <lineage>
        <taxon>Bacteria</taxon>
        <taxon>Pseudomonadati</taxon>
        <taxon>Pseudomonadota</taxon>
        <taxon>Gammaproteobacteria</taxon>
        <taxon>Lysobacterales</taxon>
        <taxon>Lysobacteraceae</taxon>
        <taxon>Chiayiivirga</taxon>
    </lineage>
</organism>
<proteinExistence type="predicted"/>
<evidence type="ECO:0000313" key="4">
    <source>
        <dbReference type="Proteomes" id="UP000521199"/>
    </source>
</evidence>
<keyword evidence="4" id="KW-1185">Reference proteome</keyword>
<dbReference type="EMBL" id="JACHHP010000002">
    <property type="protein sequence ID" value="MBB5207759.1"/>
    <property type="molecule type" value="Genomic_DNA"/>
</dbReference>
<name>A0A7W8G006_9GAMM</name>
<dbReference type="GO" id="GO:0005524">
    <property type="term" value="F:ATP binding"/>
    <property type="evidence" value="ECO:0007669"/>
    <property type="project" value="UniProtKB-KW"/>
</dbReference>
<protein>
    <submittedName>
        <fullName evidence="3">Cell division protein ZapE</fullName>
    </submittedName>
</protein>
<keyword evidence="2" id="KW-0067">ATP-binding</keyword>
<dbReference type="Gene3D" id="3.40.50.300">
    <property type="entry name" value="P-loop containing nucleotide triphosphate hydrolases"/>
    <property type="match status" value="1"/>
</dbReference>
<dbReference type="InterPro" id="IPR005654">
    <property type="entry name" value="ATPase_AFG1-like"/>
</dbReference>
<keyword evidence="1" id="KW-0547">Nucleotide-binding</keyword>
<accession>A0A7W8G006</accession>
<dbReference type="Pfam" id="PF03969">
    <property type="entry name" value="AFG1_ATPase"/>
    <property type="match status" value="1"/>
</dbReference>
<dbReference type="GO" id="GO:0016887">
    <property type="term" value="F:ATP hydrolysis activity"/>
    <property type="evidence" value="ECO:0007669"/>
    <property type="project" value="InterPro"/>
</dbReference>
<dbReference type="Proteomes" id="UP000521199">
    <property type="component" value="Unassembled WGS sequence"/>
</dbReference>
<dbReference type="AlphaFoldDB" id="A0A7W8G006"/>
<dbReference type="NCBIfam" id="NF040713">
    <property type="entry name" value="ZapE"/>
    <property type="match status" value="1"/>
</dbReference>
<evidence type="ECO:0000313" key="3">
    <source>
        <dbReference type="EMBL" id="MBB5207759.1"/>
    </source>
</evidence>
<keyword evidence="3" id="KW-0132">Cell division</keyword>
<dbReference type="SUPFAM" id="SSF52540">
    <property type="entry name" value="P-loop containing nucleoside triphosphate hydrolases"/>
    <property type="match status" value="1"/>
</dbReference>
<dbReference type="PANTHER" id="PTHR12169">
    <property type="entry name" value="ATPASE N2B"/>
    <property type="match status" value="1"/>
</dbReference>
<dbReference type="GO" id="GO:0032153">
    <property type="term" value="C:cell division site"/>
    <property type="evidence" value="ECO:0007669"/>
    <property type="project" value="TreeGrafter"/>
</dbReference>